<dbReference type="Pfam" id="PF12697">
    <property type="entry name" value="Abhydrolase_6"/>
    <property type="match status" value="1"/>
</dbReference>
<keyword evidence="3" id="KW-1185">Reference proteome</keyword>
<evidence type="ECO:0000259" key="1">
    <source>
        <dbReference type="Pfam" id="PF12697"/>
    </source>
</evidence>
<evidence type="ECO:0000313" key="3">
    <source>
        <dbReference type="Proteomes" id="UP000240883"/>
    </source>
</evidence>
<accession>A0A2T2NQK8</accession>
<proteinExistence type="predicted"/>
<dbReference type="PANTHER" id="PTHR37017:SF11">
    <property type="entry name" value="ESTERASE_LIPASE_THIOESTERASE DOMAIN-CONTAINING PROTEIN"/>
    <property type="match status" value="1"/>
</dbReference>
<dbReference type="EMBL" id="KZ678135">
    <property type="protein sequence ID" value="PSN67368.1"/>
    <property type="molecule type" value="Genomic_DNA"/>
</dbReference>
<dbReference type="InterPro" id="IPR000073">
    <property type="entry name" value="AB_hydrolase_1"/>
</dbReference>
<dbReference type="SUPFAM" id="SSF53474">
    <property type="entry name" value="alpha/beta-Hydrolases"/>
    <property type="match status" value="1"/>
</dbReference>
<dbReference type="InterPro" id="IPR029058">
    <property type="entry name" value="AB_hydrolase_fold"/>
</dbReference>
<feature type="domain" description="AB hydrolase-1" evidence="1">
    <location>
        <begin position="8"/>
        <end position="242"/>
    </location>
</feature>
<dbReference type="GO" id="GO:0016787">
    <property type="term" value="F:hydrolase activity"/>
    <property type="evidence" value="ECO:0007669"/>
    <property type="project" value="UniProtKB-KW"/>
</dbReference>
<reference evidence="2 3" key="1">
    <citation type="journal article" date="2018" name="Front. Microbiol.">
        <title>Genome-Wide Analysis of Corynespora cassiicola Leaf Fall Disease Putative Effectors.</title>
        <authorList>
            <person name="Lopez D."/>
            <person name="Ribeiro S."/>
            <person name="Label P."/>
            <person name="Fumanal B."/>
            <person name="Venisse J.S."/>
            <person name="Kohler A."/>
            <person name="de Oliveira R.R."/>
            <person name="Labutti K."/>
            <person name="Lipzen A."/>
            <person name="Lail K."/>
            <person name="Bauer D."/>
            <person name="Ohm R.A."/>
            <person name="Barry K.W."/>
            <person name="Spatafora J."/>
            <person name="Grigoriev I.V."/>
            <person name="Martin F.M."/>
            <person name="Pujade-Renaud V."/>
        </authorList>
    </citation>
    <scope>NUCLEOTIDE SEQUENCE [LARGE SCALE GENOMIC DNA]</scope>
    <source>
        <strain evidence="2 3">Philippines</strain>
    </source>
</reference>
<sequence length="248" mass="27364">MAETKPTVLFVHGAWHTPKHFAPVRSIFEKAGYPTLCPPLPSVGGFPPVGLKEDAQCIAEELSRLIIEQEKEVVVIPHSYGGVVTTQAADAKFAKAARMADGKRGGVRSIMYMCAFVPPLGKTLAEVFGGIPDFIPVDEDGRCMMLNPEQVFYQDLPIPEQTRWASELLKMPAASTQHIQITGAAYLHHPVIYLFCKNDQALPYELQKSMVEEAKLLGVEWRLEECDASHSPFLSTPETVLKAMEGNI</sequence>
<dbReference type="PANTHER" id="PTHR37017">
    <property type="entry name" value="AB HYDROLASE-1 DOMAIN-CONTAINING PROTEIN-RELATED"/>
    <property type="match status" value="1"/>
</dbReference>
<name>A0A2T2NQK8_CORCC</name>
<dbReference type="OrthoDB" id="408373at2759"/>
<dbReference type="Gene3D" id="3.40.50.1820">
    <property type="entry name" value="alpha/beta hydrolase"/>
    <property type="match status" value="1"/>
</dbReference>
<dbReference type="InterPro" id="IPR052897">
    <property type="entry name" value="Sec-Metab_Biosynth_Hydrolase"/>
</dbReference>
<keyword evidence="2" id="KW-0378">Hydrolase</keyword>
<dbReference type="AlphaFoldDB" id="A0A2T2NQK8"/>
<organism evidence="2 3">
    <name type="scientific">Corynespora cassiicola Philippines</name>
    <dbReference type="NCBI Taxonomy" id="1448308"/>
    <lineage>
        <taxon>Eukaryota</taxon>
        <taxon>Fungi</taxon>
        <taxon>Dikarya</taxon>
        <taxon>Ascomycota</taxon>
        <taxon>Pezizomycotina</taxon>
        <taxon>Dothideomycetes</taxon>
        <taxon>Pleosporomycetidae</taxon>
        <taxon>Pleosporales</taxon>
        <taxon>Corynesporascaceae</taxon>
        <taxon>Corynespora</taxon>
    </lineage>
</organism>
<dbReference type="Proteomes" id="UP000240883">
    <property type="component" value="Unassembled WGS sequence"/>
</dbReference>
<gene>
    <name evidence="2" type="ORF">BS50DRAFT_390302</name>
</gene>
<evidence type="ECO:0000313" key="2">
    <source>
        <dbReference type="EMBL" id="PSN67368.1"/>
    </source>
</evidence>
<protein>
    <submittedName>
        <fullName evidence="2">Alpha beta-hydrolase</fullName>
    </submittedName>
</protein>
<dbReference type="STRING" id="1448308.A0A2T2NQK8"/>